<dbReference type="SUPFAM" id="SSF53098">
    <property type="entry name" value="Ribonuclease H-like"/>
    <property type="match status" value="1"/>
</dbReference>
<dbReference type="PANTHER" id="PTHR42648">
    <property type="entry name" value="TRANSPOSASE, PUTATIVE-RELATED"/>
    <property type="match status" value="1"/>
</dbReference>
<dbReference type="InterPro" id="IPR054722">
    <property type="entry name" value="PolX-like_BBD"/>
</dbReference>
<dbReference type="GO" id="GO:0003676">
    <property type="term" value="F:nucleic acid binding"/>
    <property type="evidence" value="ECO:0007669"/>
    <property type="project" value="InterPro"/>
</dbReference>
<dbReference type="Pfam" id="PF22936">
    <property type="entry name" value="Pol_BBD"/>
    <property type="match status" value="1"/>
</dbReference>
<dbReference type="InterPro" id="IPR012337">
    <property type="entry name" value="RNaseH-like_sf"/>
</dbReference>
<dbReference type="GO" id="GO:0006508">
    <property type="term" value="P:proteolysis"/>
    <property type="evidence" value="ECO:0007669"/>
    <property type="project" value="UniProtKB-KW"/>
</dbReference>
<keyword evidence="4" id="KW-1185">Reference proteome</keyword>
<evidence type="ECO:0000313" key="4">
    <source>
        <dbReference type="Proteomes" id="UP001341281"/>
    </source>
</evidence>
<dbReference type="PANTHER" id="PTHR42648:SF25">
    <property type="entry name" value="RNA-DIRECTED DNA POLYMERASE"/>
    <property type="match status" value="1"/>
</dbReference>
<dbReference type="PROSITE" id="PS50994">
    <property type="entry name" value="INTEGRASE"/>
    <property type="match status" value="1"/>
</dbReference>
<proteinExistence type="predicted"/>
<reference evidence="3 4" key="1">
    <citation type="submission" date="2024-02" db="EMBL/GenBank/DDBJ databases">
        <title>High-quality chromosome-scale genome assembly of Pensacola bahiagrass (Paspalum notatum Flugge var. saurae).</title>
        <authorList>
            <person name="Vega J.M."/>
            <person name="Podio M."/>
            <person name="Orjuela J."/>
            <person name="Siena L.A."/>
            <person name="Pessino S.C."/>
            <person name="Combes M.C."/>
            <person name="Mariac C."/>
            <person name="Albertini E."/>
            <person name="Pupilli F."/>
            <person name="Ortiz J.P.A."/>
            <person name="Leblanc O."/>
        </authorList>
    </citation>
    <scope>NUCLEOTIDE SEQUENCE [LARGE SCALE GENOMIC DNA]</scope>
    <source>
        <strain evidence="3">R1</strain>
        <tissue evidence="3">Leaf</tissue>
    </source>
</reference>
<organism evidence="3 4">
    <name type="scientific">Paspalum notatum var. saurae</name>
    <dbReference type="NCBI Taxonomy" id="547442"/>
    <lineage>
        <taxon>Eukaryota</taxon>
        <taxon>Viridiplantae</taxon>
        <taxon>Streptophyta</taxon>
        <taxon>Embryophyta</taxon>
        <taxon>Tracheophyta</taxon>
        <taxon>Spermatophyta</taxon>
        <taxon>Magnoliopsida</taxon>
        <taxon>Liliopsida</taxon>
        <taxon>Poales</taxon>
        <taxon>Poaceae</taxon>
        <taxon>PACMAD clade</taxon>
        <taxon>Panicoideae</taxon>
        <taxon>Andropogonodae</taxon>
        <taxon>Paspaleae</taxon>
        <taxon>Paspalinae</taxon>
        <taxon>Paspalum</taxon>
    </lineage>
</organism>
<keyword evidence="1" id="KW-0378">Hydrolase</keyword>
<dbReference type="InterPro" id="IPR001584">
    <property type="entry name" value="Integrase_cat-core"/>
</dbReference>
<evidence type="ECO:0000256" key="1">
    <source>
        <dbReference type="ARBA" id="ARBA00022670"/>
    </source>
</evidence>
<keyword evidence="1" id="KW-0645">Protease</keyword>
<dbReference type="InterPro" id="IPR039537">
    <property type="entry name" value="Retrotran_Ty1/copia-like"/>
</dbReference>
<dbReference type="GO" id="GO:0015074">
    <property type="term" value="P:DNA integration"/>
    <property type="evidence" value="ECO:0007669"/>
    <property type="project" value="InterPro"/>
</dbReference>
<evidence type="ECO:0000313" key="3">
    <source>
        <dbReference type="EMBL" id="WVZ81049.1"/>
    </source>
</evidence>
<dbReference type="Gene3D" id="3.30.420.10">
    <property type="entry name" value="Ribonuclease H-like superfamily/Ribonuclease H"/>
    <property type="match status" value="1"/>
</dbReference>
<sequence length="197" mass="21789">MSGASNHMTGRRGAFSKLDSSITGTFGDNSVVDIAGKGTILFSCSNGGHRALTGVYYIPWRWHAQFGHLSFDALGWMARKGMVCGLPAIEHDPLELVHDDLCGPIKPATHGGRRYFLLLVDDSSRFMWLRLLTAKDHAVEAIKEIKARAEMEMGKKLKVLRTDRGGEFDSRSSPITAPAWAWNATSQPLLPAVEWHR</sequence>
<gene>
    <name evidence="3" type="ORF">U9M48_028476</name>
</gene>
<dbReference type="InterPro" id="IPR036397">
    <property type="entry name" value="RNaseH_sf"/>
</dbReference>
<feature type="domain" description="Integrase catalytic" evidence="2">
    <location>
        <begin position="89"/>
        <end position="197"/>
    </location>
</feature>
<dbReference type="EMBL" id="CP144750">
    <property type="protein sequence ID" value="WVZ81049.1"/>
    <property type="molecule type" value="Genomic_DNA"/>
</dbReference>
<dbReference type="Proteomes" id="UP001341281">
    <property type="component" value="Chromosome 06"/>
</dbReference>
<evidence type="ECO:0000259" key="2">
    <source>
        <dbReference type="PROSITE" id="PS50994"/>
    </source>
</evidence>
<dbReference type="AlphaFoldDB" id="A0AAQ3TXA7"/>
<name>A0AAQ3TXA7_PASNO</name>
<protein>
    <recommendedName>
        <fullName evidence="2">Integrase catalytic domain-containing protein</fullName>
    </recommendedName>
</protein>
<accession>A0AAQ3TXA7</accession>
<dbReference type="GO" id="GO:0008233">
    <property type="term" value="F:peptidase activity"/>
    <property type="evidence" value="ECO:0007669"/>
    <property type="project" value="UniProtKB-KW"/>
</dbReference>